<organism evidence="2 3">
    <name type="scientific">Frondihabitans peucedani</name>
    <dbReference type="NCBI Taxonomy" id="598626"/>
    <lineage>
        <taxon>Bacteria</taxon>
        <taxon>Bacillati</taxon>
        <taxon>Actinomycetota</taxon>
        <taxon>Actinomycetes</taxon>
        <taxon>Micrococcales</taxon>
        <taxon>Microbacteriaceae</taxon>
        <taxon>Frondihabitans</taxon>
    </lineage>
</organism>
<sequence length="66" mass="6945">MTRWTTPPNLLVSILLGAAAVILLADGHVSVPRLVGAVLVGVLGLWGIGAAAVLRLRAEPRSRRRP</sequence>
<dbReference type="Proteomes" id="UP001501594">
    <property type="component" value="Unassembled WGS sequence"/>
</dbReference>
<keyword evidence="1" id="KW-0812">Transmembrane</keyword>
<name>A0ABP8E4T8_9MICO</name>
<gene>
    <name evidence="2" type="ORF">GCM10022256_27260</name>
</gene>
<evidence type="ECO:0000256" key="1">
    <source>
        <dbReference type="SAM" id="Phobius"/>
    </source>
</evidence>
<evidence type="ECO:0000313" key="2">
    <source>
        <dbReference type="EMBL" id="GAA4267114.1"/>
    </source>
</evidence>
<evidence type="ECO:0000313" key="3">
    <source>
        <dbReference type="Proteomes" id="UP001501594"/>
    </source>
</evidence>
<reference evidence="3" key="1">
    <citation type="journal article" date="2019" name="Int. J. Syst. Evol. Microbiol.">
        <title>The Global Catalogue of Microorganisms (GCM) 10K type strain sequencing project: providing services to taxonomists for standard genome sequencing and annotation.</title>
        <authorList>
            <consortium name="The Broad Institute Genomics Platform"/>
            <consortium name="The Broad Institute Genome Sequencing Center for Infectious Disease"/>
            <person name="Wu L."/>
            <person name="Ma J."/>
        </authorList>
    </citation>
    <scope>NUCLEOTIDE SEQUENCE [LARGE SCALE GENOMIC DNA]</scope>
    <source>
        <strain evidence="3">JCM 17442</strain>
    </source>
</reference>
<protein>
    <submittedName>
        <fullName evidence="2">Uncharacterized protein</fullName>
    </submittedName>
</protein>
<accession>A0ABP8E4T8</accession>
<keyword evidence="1" id="KW-1133">Transmembrane helix</keyword>
<keyword evidence="3" id="KW-1185">Reference proteome</keyword>
<dbReference type="EMBL" id="BAABAU010000004">
    <property type="protein sequence ID" value="GAA4267114.1"/>
    <property type="molecule type" value="Genomic_DNA"/>
</dbReference>
<proteinExistence type="predicted"/>
<dbReference type="RefSeq" id="WP_344797125.1">
    <property type="nucleotide sequence ID" value="NZ_BAABAU010000004.1"/>
</dbReference>
<keyword evidence="1" id="KW-0472">Membrane</keyword>
<feature type="transmembrane region" description="Helical" evidence="1">
    <location>
        <begin position="35"/>
        <end position="56"/>
    </location>
</feature>
<comment type="caution">
    <text evidence="2">The sequence shown here is derived from an EMBL/GenBank/DDBJ whole genome shotgun (WGS) entry which is preliminary data.</text>
</comment>